<evidence type="ECO:0000256" key="1">
    <source>
        <dbReference type="SAM" id="MobiDB-lite"/>
    </source>
</evidence>
<protein>
    <submittedName>
        <fullName evidence="2">Uncharacterized protein</fullName>
    </submittedName>
</protein>
<dbReference type="Proteomes" id="UP000296049">
    <property type="component" value="Unassembled WGS sequence"/>
</dbReference>
<reference evidence="3" key="1">
    <citation type="journal article" date="2013" name="Nat. Genet.">
        <title>The duck genome and transcriptome provide insight into an avian influenza virus reservoir species.</title>
        <authorList>
            <person name="Huang Y."/>
            <person name="Li Y."/>
            <person name="Burt D.W."/>
            <person name="Chen H."/>
            <person name="Zhang Y."/>
            <person name="Qian W."/>
            <person name="Kim H."/>
            <person name="Gan S."/>
            <person name="Zhao Y."/>
            <person name="Li J."/>
            <person name="Yi K."/>
            <person name="Feng H."/>
            <person name="Zhu P."/>
            <person name="Li B."/>
            <person name="Liu Q."/>
            <person name="Fairley S."/>
            <person name="Magor K.E."/>
            <person name="Du Z."/>
            <person name="Hu X."/>
            <person name="Goodman L."/>
            <person name="Tafer H."/>
            <person name="Vignal A."/>
            <person name="Lee T."/>
            <person name="Kim K.W."/>
            <person name="Sheng Z."/>
            <person name="An Y."/>
            <person name="Searle S."/>
            <person name="Herrero J."/>
            <person name="Groenen M.A."/>
            <person name="Crooijmans R.P."/>
            <person name="Faraut T."/>
            <person name="Cai Q."/>
            <person name="Webster R.G."/>
            <person name="Aldridge J.R."/>
            <person name="Warren W.C."/>
            <person name="Bartschat S."/>
            <person name="Kehr S."/>
            <person name="Marz M."/>
            <person name="Stadler P.F."/>
            <person name="Smith J."/>
            <person name="Kraus R.H."/>
            <person name="Zhao Y."/>
            <person name="Ren L."/>
            <person name="Fei J."/>
            <person name="Morisson M."/>
            <person name="Kaiser P."/>
            <person name="Griffin D.K."/>
            <person name="Rao M."/>
            <person name="Pitel F."/>
            <person name="Wang J."/>
            <person name="Li N."/>
        </authorList>
    </citation>
    <scope>NUCLEOTIDE SEQUENCE [LARGE SCALE GENOMIC DNA]</scope>
</reference>
<name>R0L3D1_ANAPL</name>
<sequence length="133" mass="15169">MAEDTRALHAAFKAFHKHYKSIIHSIVERQCNHREKAYERAYAALQPSTSFKRETPADFKRLQIQPMPRRKAPASLREQRMPSAERPQPRACPQPEAGGNKVIVSDKAASRGSRLLSVRALNPRHILKPPLRN</sequence>
<gene>
    <name evidence="2" type="ORF">Anapl_09671</name>
</gene>
<evidence type="ECO:0000313" key="2">
    <source>
        <dbReference type="EMBL" id="EOA95869.1"/>
    </source>
</evidence>
<keyword evidence="3" id="KW-1185">Reference proteome</keyword>
<organism evidence="2 3">
    <name type="scientific">Anas platyrhynchos</name>
    <name type="common">Mallard</name>
    <name type="synonym">Anas boschas</name>
    <dbReference type="NCBI Taxonomy" id="8839"/>
    <lineage>
        <taxon>Eukaryota</taxon>
        <taxon>Metazoa</taxon>
        <taxon>Chordata</taxon>
        <taxon>Craniata</taxon>
        <taxon>Vertebrata</taxon>
        <taxon>Euteleostomi</taxon>
        <taxon>Archelosauria</taxon>
        <taxon>Archosauria</taxon>
        <taxon>Dinosauria</taxon>
        <taxon>Saurischia</taxon>
        <taxon>Theropoda</taxon>
        <taxon>Coelurosauria</taxon>
        <taxon>Aves</taxon>
        <taxon>Neognathae</taxon>
        <taxon>Galloanserae</taxon>
        <taxon>Anseriformes</taxon>
        <taxon>Anatidae</taxon>
        <taxon>Anatinae</taxon>
        <taxon>Anas</taxon>
    </lineage>
</organism>
<feature type="region of interest" description="Disordered" evidence="1">
    <location>
        <begin position="67"/>
        <end position="115"/>
    </location>
</feature>
<accession>R0L3D1</accession>
<proteinExistence type="predicted"/>
<dbReference type="AlphaFoldDB" id="R0L3D1"/>
<dbReference type="EMBL" id="KB744156">
    <property type="protein sequence ID" value="EOA95869.1"/>
    <property type="molecule type" value="Genomic_DNA"/>
</dbReference>
<evidence type="ECO:0000313" key="3">
    <source>
        <dbReference type="Proteomes" id="UP000296049"/>
    </source>
</evidence>